<evidence type="ECO:0000259" key="3">
    <source>
        <dbReference type="PROSITE" id="PS50110"/>
    </source>
</evidence>
<dbReference type="InterPro" id="IPR036890">
    <property type="entry name" value="HATPase_C_sf"/>
</dbReference>
<keyword evidence="5" id="KW-1185">Reference proteome</keyword>
<dbReference type="AlphaFoldDB" id="A0A4Q7Z5V0"/>
<evidence type="ECO:0000313" key="4">
    <source>
        <dbReference type="EMBL" id="RZU45049.1"/>
    </source>
</evidence>
<dbReference type="SMART" id="SM00448">
    <property type="entry name" value="REC"/>
    <property type="match status" value="1"/>
</dbReference>
<organism evidence="4 5">
    <name type="scientific">Fluviicoccus keumensis</name>
    <dbReference type="NCBI Taxonomy" id="1435465"/>
    <lineage>
        <taxon>Bacteria</taxon>
        <taxon>Pseudomonadati</taxon>
        <taxon>Pseudomonadota</taxon>
        <taxon>Gammaproteobacteria</taxon>
        <taxon>Moraxellales</taxon>
        <taxon>Moraxellaceae</taxon>
        <taxon>Fluviicoccus</taxon>
    </lineage>
</organism>
<dbReference type="PROSITE" id="PS50110">
    <property type="entry name" value="RESPONSE_REGULATORY"/>
    <property type="match status" value="1"/>
</dbReference>
<dbReference type="RefSeq" id="WP_242610233.1">
    <property type="nucleotide sequence ID" value="NZ_SHKX01000012.1"/>
</dbReference>
<dbReference type="Pfam" id="PF07228">
    <property type="entry name" value="SpoIIE"/>
    <property type="match status" value="1"/>
</dbReference>
<dbReference type="InterPro" id="IPR011006">
    <property type="entry name" value="CheY-like_superfamily"/>
</dbReference>
<dbReference type="SMART" id="SM00331">
    <property type="entry name" value="PP2C_SIG"/>
    <property type="match status" value="1"/>
</dbReference>
<comment type="caution">
    <text evidence="4">The sequence shown here is derived from an EMBL/GenBank/DDBJ whole genome shotgun (WGS) entry which is preliminary data.</text>
</comment>
<evidence type="ECO:0000313" key="5">
    <source>
        <dbReference type="Proteomes" id="UP000292423"/>
    </source>
</evidence>
<protein>
    <submittedName>
        <fullName evidence="4">Response regulator receiver domain-containing protein</fullName>
    </submittedName>
</protein>
<evidence type="ECO:0000256" key="2">
    <source>
        <dbReference type="PROSITE-ProRule" id="PRU00169"/>
    </source>
</evidence>
<reference evidence="4 5" key="1">
    <citation type="submission" date="2019-02" db="EMBL/GenBank/DDBJ databases">
        <title>Genomic Encyclopedia of Type Strains, Phase IV (KMG-IV): sequencing the most valuable type-strain genomes for metagenomic binning, comparative biology and taxonomic classification.</title>
        <authorList>
            <person name="Goeker M."/>
        </authorList>
    </citation>
    <scope>NUCLEOTIDE SEQUENCE [LARGE SCALE GENOMIC DNA]</scope>
    <source>
        <strain evidence="4 5">DSM 105135</strain>
    </source>
</reference>
<feature type="domain" description="Response regulatory" evidence="3">
    <location>
        <begin position="2"/>
        <end position="118"/>
    </location>
</feature>
<dbReference type="Proteomes" id="UP000292423">
    <property type="component" value="Unassembled WGS sequence"/>
</dbReference>
<dbReference type="PANTHER" id="PTHR43156">
    <property type="entry name" value="STAGE II SPORULATION PROTEIN E-RELATED"/>
    <property type="match status" value="1"/>
</dbReference>
<dbReference type="Pfam" id="PF00072">
    <property type="entry name" value="Response_reg"/>
    <property type="match status" value="1"/>
</dbReference>
<proteinExistence type="predicted"/>
<keyword evidence="1" id="KW-0378">Hydrolase</keyword>
<dbReference type="InterPro" id="IPR001932">
    <property type="entry name" value="PPM-type_phosphatase-like_dom"/>
</dbReference>
<dbReference type="GO" id="GO:0016791">
    <property type="term" value="F:phosphatase activity"/>
    <property type="evidence" value="ECO:0007669"/>
    <property type="project" value="TreeGrafter"/>
</dbReference>
<keyword evidence="2" id="KW-0597">Phosphoprotein</keyword>
<dbReference type="PANTHER" id="PTHR43156:SF2">
    <property type="entry name" value="STAGE II SPORULATION PROTEIN E"/>
    <property type="match status" value="1"/>
</dbReference>
<sequence>MRLLIAEDNPSDRLILANLIKRLGHDVTLAVDGEEAVRLFEEQRPDILLLDVMMPNLNGIEAARRVRQIAGEDLVPIIFLTSLNEASDLAECLEAGGDDFLSKPYNPVVIKAKIHAFSRMRRLHTEIQRQREHLVQEQIAAKSIFDKIAHYGVLNSPNIRYLISPKAIFNGDVVLAARQPNGDLLVLLGDFTGHGLPAAIGALPLAEVFHGMVSKGFALEDVLREVNGKLKSILPIGVFCCATAVQLSFRNRSIEVWAGGLPEGVIFNERTGAVKPIASKHLPLGILGASQFRYEPNIYEMDPDDVIYLWSDGLIETQGKDGDMFGLDRLVEVFKEAEPEGSVFDRILSRVKEFAVVDEEQNDDHTLIEVRMQDAPTLALDQPLSIKPRMVHRGLADWSFSCEFGTESLRLFDPVPLLTHFLIQVPGLKPYTNTLNTILAELYSNALEHGILRLDSALKSNADGFATYYSLRHERLNDLEEGAIRFNMSHDPNEKGGVLILEVTDTGAGFMGGRGASGDGGITHYYGRGIRLIESLCRKMEFVAPGNCVRVEFEWNWL</sequence>
<dbReference type="Gene3D" id="3.40.50.2300">
    <property type="match status" value="1"/>
</dbReference>
<dbReference type="InterPro" id="IPR036457">
    <property type="entry name" value="PPM-type-like_dom_sf"/>
</dbReference>
<accession>A0A4Q7Z5V0</accession>
<dbReference type="Gene3D" id="3.60.40.10">
    <property type="entry name" value="PPM-type phosphatase domain"/>
    <property type="match status" value="1"/>
</dbReference>
<dbReference type="Gene3D" id="3.30.565.10">
    <property type="entry name" value="Histidine kinase-like ATPase, C-terminal domain"/>
    <property type="match status" value="1"/>
</dbReference>
<feature type="modified residue" description="4-aspartylphosphate" evidence="2">
    <location>
        <position position="51"/>
    </location>
</feature>
<name>A0A4Q7Z5V0_9GAMM</name>
<dbReference type="InterPro" id="IPR052016">
    <property type="entry name" value="Bact_Sigma-Reg"/>
</dbReference>
<dbReference type="InterPro" id="IPR001789">
    <property type="entry name" value="Sig_transdc_resp-reg_receiver"/>
</dbReference>
<dbReference type="EMBL" id="SHKX01000012">
    <property type="protein sequence ID" value="RZU45049.1"/>
    <property type="molecule type" value="Genomic_DNA"/>
</dbReference>
<gene>
    <name evidence="4" type="ORF">EV700_1856</name>
</gene>
<dbReference type="GO" id="GO:0000160">
    <property type="term" value="P:phosphorelay signal transduction system"/>
    <property type="evidence" value="ECO:0007669"/>
    <property type="project" value="InterPro"/>
</dbReference>
<dbReference type="SUPFAM" id="SSF52172">
    <property type="entry name" value="CheY-like"/>
    <property type="match status" value="1"/>
</dbReference>
<evidence type="ECO:0000256" key="1">
    <source>
        <dbReference type="ARBA" id="ARBA00022801"/>
    </source>
</evidence>